<accession>A0A6N7YHE8</accession>
<organism evidence="1 2">
    <name type="scientific">Anaerobutyricum soehngenii</name>
    <dbReference type="NCBI Taxonomy" id="105843"/>
    <lineage>
        <taxon>Bacteria</taxon>
        <taxon>Bacillati</taxon>
        <taxon>Bacillota</taxon>
        <taxon>Clostridia</taxon>
        <taxon>Lachnospirales</taxon>
        <taxon>Lachnospiraceae</taxon>
        <taxon>Anaerobutyricum</taxon>
    </lineage>
</organism>
<protein>
    <submittedName>
        <fullName evidence="1">Uncharacterized protein</fullName>
    </submittedName>
</protein>
<proteinExistence type="predicted"/>
<reference evidence="1 2" key="1">
    <citation type="submission" date="2019-08" db="EMBL/GenBank/DDBJ databases">
        <title>In-depth cultivation of the pig gut microbiome towards novel bacterial diversity and tailored functional studies.</title>
        <authorList>
            <person name="Wylensek D."/>
            <person name="Hitch T.C.A."/>
            <person name="Clavel T."/>
        </authorList>
    </citation>
    <scope>NUCLEOTIDE SEQUENCE [LARGE SCALE GENOMIC DNA]</scope>
    <source>
        <strain evidence="1 2">BSM-383-APC-4H</strain>
    </source>
</reference>
<gene>
    <name evidence="1" type="ORF">FYJ25_05505</name>
</gene>
<comment type="caution">
    <text evidence="1">The sequence shown here is derived from an EMBL/GenBank/DDBJ whole genome shotgun (WGS) entry which is preliminary data.</text>
</comment>
<name>A0A6N7YHE8_9FIRM</name>
<sequence>MKKSGTDNTGFQVTYQPRWLIIINDLGFNKSSVSTWCNSTRLPRMESELLAAHQRTDIEVTLEGIQSDLDIMNDDNLRK</sequence>
<evidence type="ECO:0000313" key="1">
    <source>
        <dbReference type="EMBL" id="MSU81830.1"/>
    </source>
</evidence>
<evidence type="ECO:0000313" key="2">
    <source>
        <dbReference type="Proteomes" id="UP000433359"/>
    </source>
</evidence>
<dbReference type="Proteomes" id="UP000433359">
    <property type="component" value="Unassembled WGS sequence"/>
</dbReference>
<dbReference type="AlphaFoldDB" id="A0A6N7YHE8"/>
<dbReference type="EMBL" id="VULP01000008">
    <property type="protein sequence ID" value="MSU81830.1"/>
    <property type="molecule type" value="Genomic_DNA"/>
</dbReference>